<dbReference type="CDD" id="cd00028">
    <property type="entry name" value="B_lectin"/>
    <property type="match status" value="1"/>
</dbReference>
<evidence type="ECO:0000259" key="11">
    <source>
        <dbReference type="PROSITE" id="PS50948"/>
    </source>
</evidence>
<dbReference type="SUPFAM" id="SSF81383">
    <property type="entry name" value="F-box domain"/>
    <property type="match status" value="1"/>
</dbReference>
<evidence type="ECO:0000256" key="8">
    <source>
        <dbReference type="SAM" id="MobiDB-lite"/>
    </source>
</evidence>
<evidence type="ECO:0000259" key="9">
    <source>
        <dbReference type="PROSITE" id="PS50026"/>
    </source>
</evidence>
<dbReference type="InterPro" id="IPR044809">
    <property type="entry name" value="AUF1-like"/>
</dbReference>
<feature type="domain" description="Bulb-type lectin" evidence="10">
    <location>
        <begin position="383"/>
        <end position="504"/>
    </location>
</feature>
<keyword evidence="2" id="KW-0732">Signal</keyword>
<dbReference type="PROSITE" id="PS50948">
    <property type="entry name" value="PAN"/>
    <property type="match status" value="1"/>
</dbReference>
<dbReference type="AlphaFoldDB" id="A0A6N2KK41"/>
<keyword evidence="7" id="KW-0245">EGF-like domain</keyword>
<dbReference type="EC" id="2.7.11.1" evidence="1"/>
<evidence type="ECO:0000256" key="1">
    <source>
        <dbReference type="ARBA" id="ARBA00012513"/>
    </source>
</evidence>
<protein>
    <recommendedName>
        <fullName evidence="1">non-specific serine/threonine protein kinase</fullName>
        <ecNumber evidence="1">2.7.11.1</ecNumber>
    </recommendedName>
</protein>
<evidence type="ECO:0000256" key="3">
    <source>
        <dbReference type="ARBA" id="ARBA00023157"/>
    </source>
</evidence>
<evidence type="ECO:0000256" key="4">
    <source>
        <dbReference type="ARBA" id="ARBA00023180"/>
    </source>
</evidence>
<dbReference type="PANTHER" id="PTHR31215">
    <property type="entry name" value="OS05G0510400 PROTEIN-RELATED"/>
    <property type="match status" value="1"/>
</dbReference>
<feature type="compositionally biased region" description="Low complexity" evidence="8">
    <location>
        <begin position="90"/>
        <end position="107"/>
    </location>
</feature>
<dbReference type="Pfam" id="PF01453">
    <property type="entry name" value="B_lectin"/>
    <property type="match status" value="1"/>
</dbReference>
<dbReference type="Pfam" id="PF08276">
    <property type="entry name" value="PAN_2"/>
    <property type="match status" value="1"/>
</dbReference>
<dbReference type="InterPro" id="IPR036047">
    <property type="entry name" value="F-box-like_dom_sf"/>
</dbReference>
<dbReference type="GO" id="GO:0048544">
    <property type="term" value="P:recognition of pollen"/>
    <property type="evidence" value="ECO:0007669"/>
    <property type="project" value="InterPro"/>
</dbReference>
<dbReference type="EMBL" id="CAADRP010000335">
    <property type="protein sequence ID" value="VFU26713.1"/>
    <property type="molecule type" value="Genomic_DNA"/>
</dbReference>
<dbReference type="InterPro" id="IPR000742">
    <property type="entry name" value="EGF"/>
</dbReference>
<dbReference type="SUPFAM" id="SSF51110">
    <property type="entry name" value="alpha-D-mannose-specific plant lectins"/>
    <property type="match status" value="1"/>
</dbReference>
<dbReference type="GO" id="GO:0004674">
    <property type="term" value="F:protein serine/threonine kinase activity"/>
    <property type="evidence" value="ECO:0007669"/>
    <property type="project" value="UniProtKB-EC"/>
</dbReference>
<dbReference type="Pfam" id="PF07714">
    <property type="entry name" value="PK_Tyr_Ser-Thr"/>
    <property type="match status" value="2"/>
</dbReference>
<dbReference type="SMART" id="SM00108">
    <property type="entry name" value="B_lectin"/>
    <property type="match status" value="1"/>
</dbReference>
<dbReference type="InterPro" id="IPR003609">
    <property type="entry name" value="Pan_app"/>
</dbReference>
<comment type="caution">
    <text evidence="7">Lacks conserved residue(s) required for the propagation of feature annotation.</text>
</comment>
<dbReference type="SUPFAM" id="SSF56112">
    <property type="entry name" value="Protein kinase-like (PK-like)"/>
    <property type="match status" value="1"/>
</dbReference>
<feature type="region of interest" description="Disordered" evidence="8">
    <location>
        <begin position="1"/>
        <end position="29"/>
    </location>
</feature>
<keyword evidence="3" id="KW-1015">Disulfide bond</keyword>
<gene>
    <name evidence="12" type="ORF">SVIM_LOCUS74137</name>
</gene>
<dbReference type="Pfam" id="PF00954">
    <property type="entry name" value="S_locus_glycop"/>
    <property type="match status" value="1"/>
</dbReference>
<dbReference type="InterPro" id="IPR036426">
    <property type="entry name" value="Bulb-type_lectin_dom_sf"/>
</dbReference>
<accession>A0A6N2KK41</accession>
<sequence>MGSLRPDPTSRIHPEPEPEPEPEPSATTSLSIDHFDRLPDSLLLLVFNKIGDVKALGRCCVVCLRFHSLVPQVDNVVVRVDCVISDDDTSTSSSSTKSHSPSSSSSGFSSIFRLVLGGIVKPFQALGQLIGPKVNSRNGFFNSSLPVGTTITTDDDTEPDQAGVTHHSPTQVLKNFNEIRFLRIELPSGELGIDDGVLLKWRADFGSTLDNCVILGAASVFSNNKNSYAMEETDAICTTTTTTTTTTNNIGVDDNGSIPESFYTNGGLKLRVVWTISSLIAASARHYLLQPIIAEHKTLDSLVLTDADGQGVLCMNREQLEELRVKPLSASSASKRTLVPALNMRLWYAPQLELPDGVVLKGATLVAIRPSDHAATKKDVTDVSWLSTAFEEPYGTAAKMLGKCNGLRQSSSSNRYLGIWYYKVPEKTVVWVANRNDPIIGSSGFLFINQHGNLVLYGNDDQKLPVWSTDVSVEENDSCEAQLLDSGNLIMVTKRSRSTIWQSFDHPTNTLLPGMKLGVDRKLGIDRFLTSWRSADDPGTGDFSLRFNPNGLPRVFFYNGKNPIGRSPSWPWESQMMSLYNLTFVNNTDEIYKVYTVPDDSYLVRIIADHSGHAKALSWRESDGQWKDYWKTPQFKCDYYGHCGAYSKCEYADPSEFVCACLPGFEPKYPEQWSARDGSGGCVRKRLQTSSVCDHGEGFVKIENHCFPDTSNATWLDMSKSRADCELECKRDCSCSAYSIIGIPGKGDACLTWYKELVDIRYERSASYDLYGLLANGQEVAVKRLSRSSGQGTEEFKNEVMVIAKLQHRNLVKLLGYCIHNEEQIGYMSPEYVVFGNFSVKSDVFSFGVMLLEIVSGKKNSRFYQQNPPLTLIGYVWELWGQEKALEIVDPSLKELYHPPEALKCIRIGLLCVEEDPMNRPSMLAVVFMLSSETEIPSPKQPAFLFKEPHNNPDIALAVEDGLCSVNQCKNALFFNSCARTRNGATADLVSINYLQTDDVQCTCLPGFKAFYRHDWYMYCEEVRKGRCGKGKGYASSNVTINGLGCIAWCDGKLTDIRKFVDEQDFCLRVDAEELGK</sequence>
<dbReference type="GO" id="GO:0004713">
    <property type="term" value="F:protein tyrosine kinase activity"/>
    <property type="evidence" value="ECO:0007669"/>
    <property type="project" value="InterPro"/>
</dbReference>
<dbReference type="SMART" id="SM00219">
    <property type="entry name" value="TyrKc"/>
    <property type="match status" value="1"/>
</dbReference>
<dbReference type="Gene3D" id="2.90.10.10">
    <property type="entry name" value="Bulb-type lectin domain"/>
    <property type="match status" value="1"/>
</dbReference>
<keyword evidence="4" id="KW-0325">Glycoprotein</keyword>
<dbReference type="InterPro" id="IPR001245">
    <property type="entry name" value="Ser-Thr/Tyr_kinase_cat_dom"/>
</dbReference>
<dbReference type="InterPro" id="IPR000858">
    <property type="entry name" value="S_locus_glycoprot_dom"/>
</dbReference>
<evidence type="ECO:0000313" key="12">
    <source>
        <dbReference type="EMBL" id="VFU26713.1"/>
    </source>
</evidence>
<dbReference type="InterPro" id="IPR001480">
    <property type="entry name" value="Bulb-type_lectin_dom"/>
</dbReference>
<name>A0A6N2KK41_SALVM</name>
<dbReference type="InterPro" id="IPR011009">
    <property type="entry name" value="Kinase-like_dom_sf"/>
</dbReference>
<evidence type="ECO:0000256" key="2">
    <source>
        <dbReference type="ARBA" id="ARBA00022729"/>
    </source>
</evidence>
<reference evidence="12" key="1">
    <citation type="submission" date="2019-03" db="EMBL/GenBank/DDBJ databases">
        <authorList>
            <person name="Mank J."/>
            <person name="Almeida P."/>
        </authorList>
    </citation>
    <scope>NUCLEOTIDE SEQUENCE</scope>
    <source>
        <strain evidence="12">78183</strain>
    </source>
</reference>
<dbReference type="CDD" id="cd01098">
    <property type="entry name" value="PAN_AP_plant"/>
    <property type="match status" value="1"/>
</dbReference>
<dbReference type="Gene3D" id="1.10.510.10">
    <property type="entry name" value="Transferase(Phosphotransferase) domain 1"/>
    <property type="match status" value="1"/>
</dbReference>
<feature type="domain" description="Apple" evidence="11">
    <location>
        <begin position="693"/>
        <end position="775"/>
    </location>
</feature>
<feature type="region of interest" description="Disordered" evidence="8">
    <location>
        <begin position="86"/>
        <end position="107"/>
    </location>
</feature>
<proteinExistence type="predicted"/>
<evidence type="ECO:0000256" key="5">
    <source>
        <dbReference type="ARBA" id="ARBA00047899"/>
    </source>
</evidence>
<evidence type="ECO:0000256" key="6">
    <source>
        <dbReference type="ARBA" id="ARBA00048679"/>
    </source>
</evidence>
<comment type="catalytic activity">
    <reaction evidence="5">
        <text>L-threonyl-[protein] + ATP = O-phospho-L-threonyl-[protein] + ADP + H(+)</text>
        <dbReference type="Rhea" id="RHEA:46608"/>
        <dbReference type="Rhea" id="RHEA-COMP:11060"/>
        <dbReference type="Rhea" id="RHEA-COMP:11605"/>
        <dbReference type="ChEBI" id="CHEBI:15378"/>
        <dbReference type="ChEBI" id="CHEBI:30013"/>
        <dbReference type="ChEBI" id="CHEBI:30616"/>
        <dbReference type="ChEBI" id="CHEBI:61977"/>
        <dbReference type="ChEBI" id="CHEBI:456216"/>
        <dbReference type="EC" id="2.7.11.1"/>
    </reaction>
</comment>
<evidence type="ECO:0000259" key="10">
    <source>
        <dbReference type="PROSITE" id="PS50927"/>
    </source>
</evidence>
<comment type="catalytic activity">
    <reaction evidence="6">
        <text>L-seryl-[protein] + ATP = O-phospho-L-seryl-[protein] + ADP + H(+)</text>
        <dbReference type="Rhea" id="RHEA:17989"/>
        <dbReference type="Rhea" id="RHEA-COMP:9863"/>
        <dbReference type="Rhea" id="RHEA-COMP:11604"/>
        <dbReference type="ChEBI" id="CHEBI:15378"/>
        <dbReference type="ChEBI" id="CHEBI:29999"/>
        <dbReference type="ChEBI" id="CHEBI:30616"/>
        <dbReference type="ChEBI" id="CHEBI:83421"/>
        <dbReference type="ChEBI" id="CHEBI:456216"/>
        <dbReference type="EC" id="2.7.11.1"/>
    </reaction>
</comment>
<dbReference type="Gene3D" id="3.30.200.20">
    <property type="entry name" value="Phosphorylase Kinase, domain 1"/>
    <property type="match status" value="1"/>
</dbReference>
<feature type="domain" description="EGF-like" evidence="9">
    <location>
        <begin position="633"/>
        <end position="671"/>
    </location>
</feature>
<dbReference type="InterPro" id="IPR020635">
    <property type="entry name" value="Tyr_kinase_cat_dom"/>
</dbReference>
<dbReference type="PROSITE" id="PS50026">
    <property type="entry name" value="EGF_3"/>
    <property type="match status" value="1"/>
</dbReference>
<dbReference type="PROSITE" id="PS50927">
    <property type="entry name" value="BULB_LECTIN"/>
    <property type="match status" value="1"/>
</dbReference>
<organism evidence="12">
    <name type="scientific">Salix viminalis</name>
    <name type="common">Common osier</name>
    <name type="synonym">Basket willow</name>
    <dbReference type="NCBI Taxonomy" id="40686"/>
    <lineage>
        <taxon>Eukaryota</taxon>
        <taxon>Viridiplantae</taxon>
        <taxon>Streptophyta</taxon>
        <taxon>Embryophyta</taxon>
        <taxon>Tracheophyta</taxon>
        <taxon>Spermatophyta</taxon>
        <taxon>Magnoliopsida</taxon>
        <taxon>eudicotyledons</taxon>
        <taxon>Gunneridae</taxon>
        <taxon>Pentapetalae</taxon>
        <taxon>rosids</taxon>
        <taxon>fabids</taxon>
        <taxon>Malpighiales</taxon>
        <taxon>Salicaceae</taxon>
        <taxon>Saliceae</taxon>
        <taxon>Salix</taxon>
    </lineage>
</organism>
<evidence type="ECO:0000256" key="7">
    <source>
        <dbReference type="PROSITE-ProRule" id="PRU00076"/>
    </source>
</evidence>